<dbReference type="EMBL" id="JABFAC010000002">
    <property type="protein sequence ID" value="MBA0607345.1"/>
    <property type="molecule type" value="Genomic_DNA"/>
</dbReference>
<evidence type="ECO:0000313" key="2">
    <source>
        <dbReference type="Proteomes" id="UP000593561"/>
    </source>
</evidence>
<gene>
    <name evidence="1" type="ORF">Godav_019664</name>
</gene>
<organism evidence="1 2">
    <name type="scientific">Gossypium davidsonii</name>
    <name type="common">Davidson's cotton</name>
    <name type="synonym">Gossypium klotzschianum subsp. davidsonii</name>
    <dbReference type="NCBI Taxonomy" id="34287"/>
    <lineage>
        <taxon>Eukaryota</taxon>
        <taxon>Viridiplantae</taxon>
        <taxon>Streptophyta</taxon>
        <taxon>Embryophyta</taxon>
        <taxon>Tracheophyta</taxon>
        <taxon>Spermatophyta</taxon>
        <taxon>Magnoliopsida</taxon>
        <taxon>eudicotyledons</taxon>
        <taxon>Gunneridae</taxon>
        <taxon>Pentapetalae</taxon>
        <taxon>rosids</taxon>
        <taxon>malvids</taxon>
        <taxon>Malvales</taxon>
        <taxon>Malvaceae</taxon>
        <taxon>Malvoideae</taxon>
        <taxon>Gossypium</taxon>
    </lineage>
</organism>
<evidence type="ECO:0000313" key="1">
    <source>
        <dbReference type="EMBL" id="MBA0607345.1"/>
    </source>
</evidence>
<keyword evidence="2" id="KW-1185">Reference proteome</keyword>
<reference evidence="1 2" key="1">
    <citation type="journal article" date="2019" name="Genome Biol. Evol.">
        <title>Insights into the evolution of the New World diploid cottons (Gossypium, subgenus Houzingenia) based on genome sequencing.</title>
        <authorList>
            <person name="Grover C.E."/>
            <person name="Arick M.A. 2nd"/>
            <person name="Thrash A."/>
            <person name="Conover J.L."/>
            <person name="Sanders W.S."/>
            <person name="Peterson D.G."/>
            <person name="Frelichowski J.E."/>
            <person name="Scheffler J.A."/>
            <person name="Scheffler B.E."/>
            <person name="Wendel J.F."/>
        </authorList>
    </citation>
    <scope>NUCLEOTIDE SEQUENCE [LARGE SCALE GENOMIC DNA]</scope>
    <source>
        <strain evidence="1">27</strain>
        <tissue evidence="1">Leaf</tissue>
    </source>
</reference>
<name>A0A7J8R0R8_GOSDV</name>
<protein>
    <submittedName>
        <fullName evidence="1">Uncharacterized protein</fullName>
    </submittedName>
</protein>
<comment type="caution">
    <text evidence="1">The sequence shown here is derived from an EMBL/GenBank/DDBJ whole genome shotgun (WGS) entry which is preliminary data.</text>
</comment>
<dbReference type="AlphaFoldDB" id="A0A7J8R0R8"/>
<sequence>MKYSTLGMNRKRNLYQLYLLFSMKKINLFIEGSEKMGSDLLRE</sequence>
<dbReference type="Proteomes" id="UP000593561">
    <property type="component" value="Unassembled WGS sequence"/>
</dbReference>
<accession>A0A7J8R0R8</accession>
<proteinExistence type="predicted"/>